<keyword evidence="11" id="KW-1185">Reference proteome</keyword>
<gene>
    <name evidence="10" type="ORF">SAMN04487997_0882</name>
</gene>
<proteinExistence type="inferred from homology"/>
<protein>
    <recommendedName>
        <fullName evidence="3">Arginine/agmatine antiporter</fullName>
    </recommendedName>
</protein>
<dbReference type="PANTHER" id="PTHR42770">
    <property type="entry name" value="AMINO ACID TRANSPORTER-RELATED"/>
    <property type="match status" value="1"/>
</dbReference>
<feature type="transmembrane region" description="Helical" evidence="9">
    <location>
        <begin position="194"/>
        <end position="215"/>
    </location>
</feature>
<evidence type="ECO:0000256" key="2">
    <source>
        <dbReference type="ARBA" id="ARBA00008220"/>
    </source>
</evidence>
<dbReference type="Pfam" id="PF13520">
    <property type="entry name" value="AA_permease_2"/>
    <property type="match status" value="1"/>
</dbReference>
<evidence type="ECO:0000256" key="6">
    <source>
        <dbReference type="ARBA" id="ARBA00022989"/>
    </source>
</evidence>
<dbReference type="GO" id="GO:0022857">
    <property type="term" value="F:transmembrane transporter activity"/>
    <property type="evidence" value="ECO:0007669"/>
    <property type="project" value="InterPro"/>
</dbReference>
<dbReference type="InterPro" id="IPR002293">
    <property type="entry name" value="AA/rel_permease1"/>
</dbReference>
<dbReference type="InterPro" id="IPR050367">
    <property type="entry name" value="APC_superfamily"/>
</dbReference>
<keyword evidence="6 9" id="KW-1133">Transmembrane helix</keyword>
<dbReference type="Proteomes" id="UP000199420">
    <property type="component" value="Unassembled WGS sequence"/>
</dbReference>
<dbReference type="OrthoDB" id="3185104at2"/>
<organism evidence="10 11">
    <name type="scientific">Frateuria terrea</name>
    <dbReference type="NCBI Taxonomy" id="529704"/>
    <lineage>
        <taxon>Bacteria</taxon>
        <taxon>Pseudomonadati</taxon>
        <taxon>Pseudomonadota</taxon>
        <taxon>Gammaproteobacteria</taxon>
        <taxon>Lysobacterales</taxon>
        <taxon>Rhodanobacteraceae</taxon>
        <taxon>Frateuria</taxon>
    </lineage>
</organism>
<evidence type="ECO:0000256" key="7">
    <source>
        <dbReference type="ARBA" id="ARBA00023136"/>
    </source>
</evidence>
<evidence type="ECO:0000256" key="5">
    <source>
        <dbReference type="ARBA" id="ARBA00022692"/>
    </source>
</evidence>
<dbReference type="Gene3D" id="1.20.1740.10">
    <property type="entry name" value="Amino acid/polyamine transporter I"/>
    <property type="match status" value="1"/>
</dbReference>
<feature type="transmembrane region" description="Helical" evidence="9">
    <location>
        <begin position="227"/>
        <end position="248"/>
    </location>
</feature>
<dbReference type="EMBL" id="FNYC01000001">
    <property type="protein sequence ID" value="SEI47858.1"/>
    <property type="molecule type" value="Genomic_DNA"/>
</dbReference>
<feature type="transmembrane region" description="Helical" evidence="9">
    <location>
        <begin position="344"/>
        <end position="368"/>
    </location>
</feature>
<comment type="subcellular location">
    <subcellularLocation>
        <location evidence="1">Cell membrane</location>
        <topology evidence="1">Multi-pass membrane protein</topology>
    </subcellularLocation>
</comment>
<name>A0A1H6QVS0_9GAMM</name>
<evidence type="ECO:0000256" key="8">
    <source>
        <dbReference type="ARBA" id="ARBA00045636"/>
    </source>
</evidence>
<feature type="transmembrane region" description="Helical" evidence="9">
    <location>
        <begin position="12"/>
        <end position="35"/>
    </location>
</feature>
<comment type="function">
    <text evidence="8">Major component of the acid-resistance (AR) system allowing enteric pathogens to survive the acidic environment in the stomach. Exchanges extracellular arginine for its intracellular decarboxylation product agmatine (Agm) thereby expelling intracellular protons. Probably undergoes several conformational states in order to translocate the substrate across the membrane; keeps the substrate accessible to only 1 side of the membrane at a time by opening and closing 3 membrane-internal gates.</text>
</comment>
<keyword evidence="4" id="KW-1003">Cell membrane</keyword>
<feature type="transmembrane region" description="Helical" evidence="9">
    <location>
        <begin position="268"/>
        <end position="294"/>
    </location>
</feature>
<dbReference type="RefSeq" id="WP_091333828.1">
    <property type="nucleotide sequence ID" value="NZ_FNYC01000001.1"/>
</dbReference>
<dbReference type="AlphaFoldDB" id="A0A1H6QVS0"/>
<feature type="transmembrane region" description="Helical" evidence="9">
    <location>
        <begin position="41"/>
        <end position="61"/>
    </location>
</feature>
<evidence type="ECO:0000256" key="3">
    <source>
        <dbReference type="ARBA" id="ARBA00021069"/>
    </source>
</evidence>
<feature type="transmembrane region" description="Helical" evidence="9">
    <location>
        <begin position="315"/>
        <end position="338"/>
    </location>
</feature>
<keyword evidence="5 9" id="KW-0812">Transmembrane</keyword>
<comment type="similarity">
    <text evidence="2">Belongs to the amino acid-polyamine-organocation (APC) superfamily. Basic amino acid/polyamine antiporter (APA) (TC 2.A.3.2) family.</text>
</comment>
<reference evidence="10 11" key="1">
    <citation type="submission" date="2016-10" db="EMBL/GenBank/DDBJ databases">
        <authorList>
            <person name="de Groot N.N."/>
        </authorList>
    </citation>
    <scope>NUCLEOTIDE SEQUENCE [LARGE SCALE GENOMIC DNA]</scope>
    <source>
        <strain evidence="10 11">DSM 26515</strain>
    </source>
</reference>
<dbReference type="PIRSF" id="PIRSF006060">
    <property type="entry name" value="AA_transporter"/>
    <property type="match status" value="1"/>
</dbReference>
<feature type="transmembrane region" description="Helical" evidence="9">
    <location>
        <begin position="155"/>
        <end position="174"/>
    </location>
</feature>
<dbReference type="STRING" id="529704.SAMN02927913_0797"/>
<evidence type="ECO:0000313" key="10">
    <source>
        <dbReference type="EMBL" id="SEI47858.1"/>
    </source>
</evidence>
<evidence type="ECO:0000256" key="9">
    <source>
        <dbReference type="SAM" id="Phobius"/>
    </source>
</evidence>
<feature type="transmembrane region" description="Helical" evidence="9">
    <location>
        <begin position="122"/>
        <end position="143"/>
    </location>
</feature>
<evidence type="ECO:0000256" key="4">
    <source>
        <dbReference type="ARBA" id="ARBA00022475"/>
    </source>
</evidence>
<dbReference type="PANTHER" id="PTHR42770:SF18">
    <property type="entry name" value="ARGININE_AGMATINE ANTIPORTER"/>
    <property type="match status" value="1"/>
</dbReference>
<evidence type="ECO:0000313" key="11">
    <source>
        <dbReference type="Proteomes" id="UP000199420"/>
    </source>
</evidence>
<feature type="transmembrane region" description="Helical" evidence="9">
    <location>
        <begin position="82"/>
        <end position="110"/>
    </location>
</feature>
<sequence length="433" mass="45099">MSTHSRPLGQLSLIALVVGNMIGSGVFLLPAALAPYGAASLLGWALTLAGALLLAWVYAWLARAIRNHGGAYGYARRAFGDGIGFVVGWSYWVCTWSANAAIAVAFAGSLGALWPAATATPLRSAACALAALWLCTAVNLAGVREAARMQMLTTLLKLVPLVLFGLVGLGWVQAAAYHPFNPSGLPLLGVTTSVAALTLWAMLGFEAATVPTGVVREPERTVPRATVIGMLVAGLATMLACTVVIGLLPLDELRRSPAPMVAAATHAWGPTAGIALAAVATISCFGALNGWVLLQAQTPLAAAQDGLFPARFARLDVRGTPAFGLVLGSGLASALIVANYSRTLVALFTFSILLSTATTLLPYVVSVLAWWRIEPAPRPWRRLVAAGALAYALWALVGTGIESLLWAGVLVAMGLPVLLWQRWRSAAQRPPAG</sequence>
<dbReference type="GO" id="GO:0005886">
    <property type="term" value="C:plasma membrane"/>
    <property type="evidence" value="ECO:0007669"/>
    <property type="project" value="UniProtKB-SubCell"/>
</dbReference>
<evidence type="ECO:0000256" key="1">
    <source>
        <dbReference type="ARBA" id="ARBA00004651"/>
    </source>
</evidence>
<accession>A0A1H6QVS0</accession>
<keyword evidence="7 9" id="KW-0472">Membrane</keyword>